<organism evidence="1">
    <name type="scientific">uncultured Caudovirales phage</name>
    <dbReference type="NCBI Taxonomy" id="2100421"/>
    <lineage>
        <taxon>Viruses</taxon>
        <taxon>Duplodnaviria</taxon>
        <taxon>Heunggongvirae</taxon>
        <taxon>Uroviricota</taxon>
        <taxon>Caudoviricetes</taxon>
        <taxon>Peduoviridae</taxon>
        <taxon>Maltschvirus</taxon>
        <taxon>Maltschvirus maltsch</taxon>
    </lineage>
</organism>
<proteinExistence type="predicted"/>
<reference evidence="1" key="1">
    <citation type="submission" date="2020-04" db="EMBL/GenBank/DDBJ databases">
        <authorList>
            <person name="Chiriac C."/>
            <person name="Salcher M."/>
            <person name="Ghai R."/>
            <person name="Kavagutti S V."/>
        </authorList>
    </citation>
    <scope>NUCLEOTIDE SEQUENCE</scope>
</reference>
<accession>A0A6J5M6X9</accession>
<protein>
    <submittedName>
        <fullName evidence="1">Baseplate hub assembly protein, bacteriophage T4-like</fullName>
    </submittedName>
</protein>
<sequence length="243" mass="27724">MSLPKINVVTHSITVPSTNEVLIVRPFLVKEQKILLTAMISDSVDDFTRAIRQIVNNCVITPGFEVDKLELFDLEYLILQLRILSVGETTKITFKPRQGVECKECSKPRIIEINLKDAKVDLTTSKDKKIQLTSDIGIVMKYPTAKLLTKISKQESEQNLEDLFKIVWACVDYVYDEEKITSSKDVSDKEALEFLESLNSEQFQKIEEFISSMPKLSQKINIKCSCCDYTDEFTLTGLDNFFG</sequence>
<gene>
    <name evidence="1" type="ORF">UFOVP410_106</name>
</gene>
<dbReference type="Pfam" id="PF12322">
    <property type="entry name" value="T4_baseplate"/>
    <property type="match status" value="1"/>
</dbReference>
<dbReference type="EMBL" id="LR796388">
    <property type="protein sequence ID" value="CAB4141267.1"/>
    <property type="molecule type" value="Genomic_DNA"/>
</dbReference>
<evidence type="ECO:0000313" key="1">
    <source>
        <dbReference type="EMBL" id="CAB4141267.1"/>
    </source>
</evidence>
<name>A0A6J5M6X9_9CAUD</name>
<dbReference type="InterPro" id="IPR024364">
    <property type="entry name" value="Baseplate_phage_T4-like"/>
</dbReference>